<evidence type="ECO:0000259" key="8">
    <source>
        <dbReference type="Pfam" id="PF07687"/>
    </source>
</evidence>
<dbReference type="Pfam" id="PF01546">
    <property type="entry name" value="Peptidase_M20"/>
    <property type="match status" value="1"/>
</dbReference>
<dbReference type="Proteomes" id="UP000434101">
    <property type="component" value="Unassembled WGS sequence"/>
</dbReference>
<keyword evidence="5" id="KW-0378">Hydrolase</keyword>
<feature type="domain" description="Peptidase M20 dimerisation" evidence="8">
    <location>
        <begin position="209"/>
        <end position="326"/>
    </location>
</feature>
<keyword evidence="10" id="KW-1185">Reference proteome</keyword>
<dbReference type="AlphaFoldDB" id="A0A6B0VQ27"/>
<comment type="caution">
    <text evidence="9">The sequence shown here is derived from an EMBL/GenBank/DDBJ whole genome shotgun (WGS) entry which is preliminary data.</text>
</comment>
<evidence type="ECO:0000256" key="4">
    <source>
        <dbReference type="ARBA" id="ARBA00022723"/>
    </source>
</evidence>
<dbReference type="Pfam" id="PF07687">
    <property type="entry name" value="M20_dimer"/>
    <property type="match status" value="1"/>
</dbReference>
<evidence type="ECO:0000256" key="1">
    <source>
        <dbReference type="ARBA" id="ARBA00001941"/>
    </source>
</evidence>
<evidence type="ECO:0000256" key="5">
    <source>
        <dbReference type="ARBA" id="ARBA00022801"/>
    </source>
</evidence>
<comment type="similarity">
    <text evidence="3">Belongs to the peptidase M20A family.</text>
</comment>
<dbReference type="RefSeq" id="WP_160066778.1">
    <property type="nucleotide sequence ID" value="NZ_WUYX01000068.1"/>
</dbReference>
<dbReference type="PANTHER" id="PTHR43808">
    <property type="entry name" value="ACETYLORNITHINE DEACETYLASE"/>
    <property type="match status" value="1"/>
</dbReference>
<evidence type="ECO:0000256" key="7">
    <source>
        <dbReference type="ARBA" id="ARBA00023285"/>
    </source>
</evidence>
<dbReference type="InterPro" id="IPR011650">
    <property type="entry name" value="Peptidase_M20_dimer"/>
</dbReference>
<reference evidence="9 10" key="1">
    <citation type="submission" date="2020-01" db="EMBL/GenBank/DDBJ databases">
        <title>Natronorubrum sp. JWXQ-INN 674 isolated from Inner Mongolia Autonomous Region of China.</title>
        <authorList>
            <person name="Xue Q."/>
        </authorList>
    </citation>
    <scope>NUCLEOTIDE SEQUENCE [LARGE SCALE GENOMIC DNA]</scope>
    <source>
        <strain evidence="9 10">JWXQ-INN-674</strain>
    </source>
</reference>
<keyword evidence="4" id="KW-0479">Metal-binding</keyword>
<comment type="cofactor">
    <cofactor evidence="2">
        <name>Zn(2+)</name>
        <dbReference type="ChEBI" id="CHEBI:29105"/>
    </cofactor>
</comment>
<evidence type="ECO:0000313" key="9">
    <source>
        <dbReference type="EMBL" id="MXV63931.1"/>
    </source>
</evidence>
<keyword evidence="7" id="KW-0170">Cobalt</keyword>
<sequence length="435" mass="47046">MSSQEVGVRIDNEIDSLEDDLVTLLSELVSKQTITGHEKPGQDLILEVFEEMGLETDVWVPDLDALEDHEGFFRTSAYDEVGFEDRPNVAATLHGSGDGPTLSINSHMDVVPATPESEWTTSPWELRREGNRLYGRGSADMKGGLAAAVIAVKALQALGVELDGDLILQSTIEEEAGGTGGLLSALERGYVPDAALIPEPFDLPNVGIASAGVMYFEVSVPGESAHAAWGHEGVSSFLKSRLVADELVALNDRRQREIDFEPAYAADPALEGNETNINIGMVEAGDWPSTVPNETVFQGRVGWPPGESRSEIREQIEAAVVAATEQDEWLREHPPTVDWFGWNAAPHEVSTDAEIVQLAKAHAEEITGEPGEFVGGNASLDERFYQRYYDVPVVTAGPTGANLHGVDEYVTLDSLLTTSRTIARTIVDYCGTVDS</sequence>
<dbReference type="NCBIfam" id="TIGR01910">
    <property type="entry name" value="DapE-ArgE"/>
    <property type="match status" value="1"/>
</dbReference>
<dbReference type="InterPro" id="IPR050072">
    <property type="entry name" value="Peptidase_M20A"/>
</dbReference>
<evidence type="ECO:0000256" key="6">
    <source>
        <dbReference type="ARBA" id="ARBA00022833"/>
    </source>
</evidence>
<dbReference type="OrthoDB" id="24854at2157"/>
<evidence type="ECO:0000256" key="2">
    <source>
        <dbReference type="ARBA" id="ARBA00001947"/>
    </source>
</evidence>
<name>A0A6B0VQ27_9EURY</name>
<dbReference type="SUPFAM" id="SSF55031">
    <property type="entry name" value="Bacterial exopeptidase dimerisation domain"/>
    <property type="match status" value="1"/>
</dbReference>
<dbReference type="InterPro" id="IPR036264">
    <property type="entry name" value="Bact_exopeptidase_dim_dom"/>
</dbReference>
<dbReference type="GO" id="GO:0046872">
    <property type="term" value="F:metal ion binding"/>
    <property type="evidence" value="ECO:0007669"/>
    <property type="project" value="UniProtKB-KW"/>
</dbReference>
<dbReference type="Gene3D" id="3.30.70.360">
    <property type="match status" value="1"/>
</dbReference>
<evidence type="ECO:0000313" key="10">
    <source>
        <dbReference type="Proteomes" id="UP000434101"/>
    </source>
</evidence>
<dbReference type="GO" id="GO:0016787">
    <property type="term" value="F:hydrolase activity"/>
    <property type="evidence" value="ECO:0007669"/>
    <property type="project" value="UniProtKB-KW"/>
</dbReference>
<dbReference type="InterPro" id="IPR002933">
    <property type="entry name" value="Peptidase_M20"/>
</dbReference>
<accession>A0A6B0VQ27</accession>
<dbReference type="EMBL" id="WUYX01000068">
    <property type="protein sequence ID" value="MXV63931.1"/>
    <property type="molecule type" value="Genomic_DNA"/>
</dbReference>
<dbReference type="InterPro" id="IPR010182">
    <property type="entry name" value="ArgE/DapE"/>
</dbReference>
<evidence type="ECO:0000256" key="3">
    <source>
        <dbReference type="ARBA" id="ARBA00006247"/>
    </source>
</evidence>
<dbReference type="SUPFAM" id="SSF53187">
    <property type="entry name" value="Zn-dependent exopeptidases"/>
    <property type="match status" value="1"/>
</dbReference>
<comment type="cofactor">
    <cofactor evidence="1">
        <name>Co(2+)</name>
        <dbReference type="ChEBI" id="CHEBI:48828"/>
    </cofactor>
</comment>
<gene>
    <name evidence="9" type="ORF">GS429_18060</name>
</gene>
<keyword evidence="6" id="KW-0862">Zinc</keyword>
<dbReference type="PANTHER" id="PTHR43808:SF25">
    <property type="entry name" value="PEPTIDASE M20 DIMERISATION DOMAIN-CONTAINING PROTEIN"/>
    <property type="match status" value="1"/>
</dbReference>
<protein>
    <submittedName>
        <fullName evidence="9">ArgE/DapE family deacylase</fullName>
    </submittedName>
</protein>
<organism evidence="9 10">
    <name type="scientific">Natronorubrum halalkaliphilum</name>
    <dbReference type="NCBI Taxonomy" id="2691917"/>
    <lineage>
        <taxon>Archaea</taxon>
        <taxon>Methanobacteriati</taxon>
        <taxon>Methanobacteriota</taxon>
        <taxon>Stenosarchaea group</taxon>
        <taxon>Halobacteria</taxon>
        <taxon>Halobacteriales</taxon>
        <taxon>Natrialbaceae</taxon>
        <taxon>Natronorubrum</taxon>
    </lineage>
</organism>
<proteinExistence type="inferred from homology"/>
<dbReference type="Gene3D" id="3.40.630.10">
    <property type="entry name" value="Zn peptidases"/>
    <property type="match status" value="1"/>
</dbReference>